<sequence>MKIIVVMMMVILGCTQAIRITPEQKSCAGKYVPVYDNCFNTCIAAKFPSTNIGAKEVTIDRNCSVFCFFKCITKGEDCYNRCKTECDHSHLNVDNECVNSCSVTKSNTGADGIVLTAAVNC</sequence>
<comment type="caution">
    <text evidence="2">The sequence shown here is derived from an EMBL/GenBank/DDBJ whole genome shotgun (WGS) entry which is preliminary data.</text>
</comment>
<name>A0A8T0K264_PHAAN</name>
<reference evidence="2 3" key="1">
    <citation type="submission" date="2020-05" db="EMBL/GenBank/DDBJ databases">
        <title>Vigna angularis (adzuki bean) Var. LongXiaoDou No. 4 denovo assembly.</title>
        <authorList>
            <person name="Xiang H."/>
        </authorList>
    </citation>
    <scope>NUCLEOTIDE SEQUENCE [LARGE SCALE GENOMIC DNA]</scope>
    <source>
        <tissue evidence="2">Leaf</tissue>
    </source>
</reference>
<feature type="chain" id="PRO_5035773968" description="Knottin scorpion toxin-like domain-containing protein" evidence="1">
    <location>
        <begin position="18"/>
        <end position="121"/>
    </location>
</feature>
<feature type="signal peptide" evidence="1">
    <location>
        <begin position="1"/>
        <end position="17"/>
    </location>
</feature>
<protein>
    <recommendedName>
        <fullName evidence="4">Knottin scorpion toxin-like domain-containing protein</fullName>
    </recommendedName>
</protein>
<evidence type="ECO:0000313" key="3">
    <source>
        <dbReference type="Proteomes" id="UP000743370"/>
    </source>
</evidence>
<evidence type="ECO:0000256" key="1">
    <source>
        <dbReference type="SAM" id="SignalP"/>
    </source>
</evidence>
<evidence type="ECO:0008006" key="4">
    <source>
        <dbReference type="Google" id="ProtNLM"/>
    </source>
</evidence>
<dbReference type="OrthoDB" id="1455660at2759"/>
<dbReference type="AlphaFoldDB" id="A0A8T0K264"/>
<organism evidence="2 3">
    <name type="scientific">Phaseolus angularis</name>
    <name type="common">Azuki bean</name>
    <name type="synonym">Vigna angularis</name>
    <dbReference type="NCBI Taxonomy" id="3914"/>
    <lineage>
        <taxon>Eukaryota</taxon>
        <taxon>Viridiplantae</taxon>
        <taxon>Streptophyta</taxon>
        <taxon>Embryophyta</taxon>
        <taxon>Tracheophyta</taxon>
        <taxon>Spermatophyta</taxon>
        <taxon>Magnoliopsida</taxon>
        <taxon>eudicotyledons</taxon>
        <taxon>Gunneridae</taxon>
        <taxon>Pentapetalae</taxon>
        <taxon>rosids</taxon>
        <taxon>fabids</taxon>
        <taxon>Fabales</taxon>
        <taxon>Fabaceae</taxon>
        <taxon>Papilionoideae</taxon>
        <taxon>50 kb inversion clade</taxon>
        <taxon>NPAAA clade</taxon>
        <taxon>indigoferoid/millettioid clade</taxon>
        <taxon>Phaseoleae</taxon>
        <taxon>Vigna</taxon>
    </lineage>
</organism>
<dbReference type="EMBL" id="JABFOF010000007">
    <property type="protein sequence ID" value="KAG2391177.1"/>
    <property type="molecule type" value="Genomic_DNA"/>
</dbReference>
<proteinExistence type="predicted"/>
<dbReference type="KEGG" id="var:108337925"/>
<evidence type="ECO:0000313" key="2">
    <source>
        <dbReference type="EMBL" id="KAG2391177.1"/>
    </source>
</evidence>
<accession>A0A8T0K264</accession>
<dbReference type="Proteomes" id="UP000743370">
    <property type="component" value="Unassembled WGS sequence"/>
</dbReference>
<gene>
    <name evidence="2" type="ORF">HKW66_Vig0130620</name>
</gene>
<keyword evidence="1" id="KW-0732">Signal</keyword>